<accession>A0A174QPJ4</accession>
<dbReference type="Proteomes" id="UP000188159">
    <property type="component" value="Chromosome"/>
</dbReference>
<gene>
    <name evidence="1" type="ORF">DO83_02610</name>
    <name evidence="2" type="ORF">ERS852520_02059</name>
</gene>
<evidence type="ECO:0000313" key="2">
    <source>
        <dbReference type="EMBL" id="CUP73871.1"/>
    </source>
</evidence>
<dbReference type="Proteomes" id="UP000095564">
    <property type="component" value="Unassembled WGS sequence"/>
</dbReference>
<reference evidence="1 4" key="2">
    <citation type="journal article" date="2016" name="Sci. Rep.">
        <title>Accelerated dysbiosis of gut microbiota during aggravation of DSS-induced colitis by a butyrate-producing bacterium.</title>
        <authorList>
            <person name="Zhang Q."/>
            <person name="Wu Y."/>
            <person name="Wang J."/>
            <person name="Wu G."/>
            <person name="Long W."/>
            <person name="Xue Z."/>
            <person name="Wang L."/>
            <person name="Zhang X."/>
            <person name="Pang X."/>
            <person name="Zhao Y."/>
            <person name="Zhao L."/>
            <person name="Zhang C."/>
        </authorList>
    </citation>
    <scope>NUCLEOTIDE SEQUENCE [LARGE SCALE GENOMIC DNA]</scope>
    <source>
        <strain evidence="1 4">BPB5</strain>
    </source>
</reference>
<evidence type="ECO:0000313" key="1">
    <source>
        <dbReference type="EMBL" id="AQP38600.1"/>
    </source>
</evidence>
<name>A0A174QPJ4_ANAHA</name>
<dbReference type="EMBL" id="CZAU01000020">
    <property type="protein sequence ID" value="CUP73871.1"/>
    <property type="molecule type" value="Genomic_DNA"/>
</dbReference>
<proteinExistence type="predicted"/>
<dbReference type="EMBL" id="CP012098">
    <property type="protein sequence ID" value="AQP38600.1"/>
    <property type="molecule type" value="Genomic_DNA"/>
</dbReference>
<organism evidence="2 3">
    <name type="scientific">Anaerostipes hadrus</name>
    <dbReference type="NCBI Taxonomy" id="649756"/>
    <lineage>
        <taxon>Bacteria</taxon>
        <taxon>Bacillati</taxon>
        <taxon>Bacillota</taxon>
        <taxon>Clostridia</taxon>
        <taxon>Lachnospirales</taxon>
        <taxon>Lachnospiraceae</taxon>
        <taxon>Anaerostipes</taxon>
    </lineage>
</organism>
<dbReference type="RefSeq" id="WP_055160758.1">
    <property type="nucleotide sequence ID" value="NZ_CP012098.1"/>
</dbReference>
<protein>
    <submittedName>
        <fullName evidence="2">Uncharacterized protein</fullName>
    </submittedName>
</protein>
<evidence type="ECO:0000313" key="4">
    <source>
        <dbReference type="Proteomes" id="UP000188159"/>
    </source>
</evidence>
<sequence length="63" mass="7349">MYEESTVTEKLTGVIKESSITEILEKVKSDMCDKYCKYPEIVKNQEELYDQDGPCNRCPLNRL</sequence>
<dbReference type="AlphaFoldDB" id="A0A174QPJ4"/>
<evidence type="ECO:0000313" key="3">
    <source>
        <dbReference type="Proteomes" id="UP000095564"/>
    </source>
</evidence>
<reference evidence="2 3" key="1">
    <citation type="submission" date="2015-09" db="EMBL/GenBank/DDBJ databases">
        <authorList>
            <consortium name="Pathogen Informatics"/>
        </authorList>
    </citation>
    <scope>NUCLEOTIDE SEQUENCE [LARGE SCALE GENOMIC DNA]</scope>
    <source>
        <strain evidence="2 3">2789STDY5834908</strain>
    </source>
</reference>